<comment type="function">
    <text evidence="8">Involved in the biosynthesis of the chorismate, which leads to the biosynthesis of aromatic amino acids. Catalyzes the reversible NADPH linked reduction of 3-dehydroshikimate (DHSA) to yield shikimate (SA).</text>
</comment>
<dbReference type="Gene3D" id="3.40.50.720">
    <property type="entry name" value="NAD(P)-binding Rossmann-like Domain"/>
    <property type="match status" value="1"/>
</dbReference>
<dbReference type="InterPro" id="IPR046346">
    <property type="entry name" value="Aminoacid_DH-like_N_sf"/>
</dbReference>
<dbReference type="EC" id="1.1.1.25" evidence="2 8"/>
<feature type="binding site" evidence="8">
    <location>
        <position position="65"/>
    </location>
    <ligand>
        <name>shikimate</name>
        <dbReference type="ChEBI" id="CHEBI:36208"/>
    </ligand>
</feature>
<dbReference type="SUPFAM" id="SSF53223">
    <property type="entry name" value="Aminoacid dehydrogenase-like, N-terminal domain"/>
    <property type="match status" value="1"/>
</dbReference>
<feature type="binding site" evidence="8">
    <location>
        <position position="253"/>
    </location>
    <ligand>
        <name>shikimate</name>
        <dbReference type="ChEBI" id="CHEBI:36208"/>
    </ligand>
</feature>
<dbReference type="PANTHER" id="PTHR21089:SF1">
    <property type="entry name" value="BIFUNCTIONAL 3-DEHYDROQUINATE DEHYDRATASE_SHIKIMATE DEHYDROGENASE, CHLOROPLASTIC"/>
    <property type="match status" value="1"/>
</dbReference>
<dbReference type="InterPro" id="IPR022893">
    <property type="entry name" value="Shikimate_DH_fam"/>
</dbReference>
<organism evidence="12 13">
    <name type="scientific">Roseimicrobium gellanilyticum</name>
    <dbReference type="NCBI Taxonomy" id="748857"/>
    <lineage>
        <taxon>Bacteria</taxon>
        <taxon>Pseudomonadati</taxon>
        <taxon>Verrucomicrobiota</taxon>
        <taxon>Verrucomicrobiia</taxon>
        <taxon>Verrucomicrobiales</taxon>
        <taxon>Verrucomicrobiaceae</taxon>
        <taxon>Roseimicrobium</taxon>
    </lineage>
</organism>
<feature type="active site" description="Proton acceptor" evidence="8">
    <location>
        <position position="69"/>
    </location>
</feature>
<feature type="domain" description="SDH C-terminal" evidence="11">
    <location>
        <begin position="246"/>
        <end position="276"/>
    </location>
</feature>
<comment type="caution">
    <text evidence="12">The sequence shown here is derived from an EMBL/GenBank/DDBJ whole genome shotgun (WGS) entry which is preliminary data.</text>
</comment>
<dbReference type="EMBL" id="QNRR01000004">
    <property type="protein sequence ID" value="RBP44231.1"/>
    <property type="molecule type" value="Genomic_DNA"/>
</dbReference>
<dbReference type="GO" id="GO:0005829">
    <property type="term" value="C:cytosol"/>
    <property type="evidence" value="ECO:0007669"/>
    <property type="project" value="TreeGrafter"/>
</dbReference>
<accession>A0A366HNX6</accession>
<feature type="domain" description="Shikimate dehydrogenase substrate binding N-terminal" evidence="10">
    <location>
        <begin position="20"/>
        <end position="91"/>
    </location>
</feature>
<comment type="caution">
    <text evidence="8">Lacks conserved residue(s) required for the propagation of feature annotation.</text>
</comment>
<dbReference type="Gene3D" id="3.40.50.10860">
    <property type="entry name" value="Leucine Dehydrogenase, chain A, domain 1"/>
    <property type="match status" value="1"/>
</dbReference>
<keyword evidence="5 8" id="KW-0560">Oxidoreductase</keyword>
<dbReference type="InterPro" id="IPR013708">
    <property type="entry name" value="Shikimate_DH-bd_N"/>
</dbReference>
<dbReference type="Pfam" id="PF18317">
    <property type="entry name" value="SDH_C"/>
    <property type="match status" value="1"/>
</dbReference>
<keyword evidence="4 8" id="KW-0521">NADP</keyword>
<dbReference type="Pfam" id="PF08501">
    <property type="entry name" value="Shikimate_dh_N"/>
    <property type="match status" value="1"/>
</dbReference>
<dbReference type="GO" id="GO:0019632">
    <property type="term" value="P:shikimate metabolic process"/>
    <property type="evidence" value="ECO:0007669"/>
    <property type="project" value="InterPro"/>
</dbReference>
<feature type="binding site" evidence="8">
    <location>
        <position position="81"/>
    </location>
    <ligand>
        <name>NADP(+)</name>
        <dbReference type="ChEBI" id="CHEBI:58349"/>
    </ligand>
</feature>
<dbReference type="InterPro" id="IPR006151">
    <property type="entry name" value="Shikm_DH/Glu-tRNA_Rdtase"/>
</dbReference>
<feature type="binding site" evidence="8">
    <location>
        <begin position="128"/>
        <end position="132"/>
    </location>
    <ligand>
        <name>NADP(+)</name>
        <dbReference type="ChEBI" id="CHEBI:58349"/>
    </ligand>
</feature>
<evidence type="ECO:0000256" key="4">
    <source>
        <dbReference type="ARBA" id="ARBA00022857"/>
    </source>
</evidence>
<feature type="binding site" evidence="8">
    <location>
        <position position="223"/>
    </location>
    <ligand>
        <name>NADP(+)</name>
        <dbReference type="ChEBI" id="CHEBI:58349"/>
    </ligand>
</feature>
<proteinExistence type="inferred from homology"/>
<feature type="binding site" evidence="8">
    <location>
        <position position="90"/>
    </location>
    <ligand>
        <name>shikimate</name>
        <dbReference type="ChEBI" id="CHEBI:36208"/>
    </ligand>
</feature>
<dbReference type="Proteomes" id="UP000253426">
    <property type="component" value="Unassembled WGS sequence"/>
</dbReference>
<evidence type="ECO:0000313" key="12">
    <source>
        <dbReference type="EMBL" id="RBP44231.1"/>
    </source>
</evidence>
<dbReference type="GO" id="GO:0008652">
    <property type="term" value="P:amino acid biosynthetic process"/>
    <property type="evidence" value="ECO:0007669"/>
    <property type="project" value="UniProtKB-KW"/>
</dbReference>
<dbReference type="InterPro" id="IPR011342">
    <property type="entry name" value="Shikimate_DH"/>
</dbReference>
<evidence type="ECO:0000256" key="8">
    <source>
        <dbReference type="HAMAP-Rule" id="MF_00222"/>
    </source>
</evidence>
<evidence type="ECO:0000256" key="5">
    <source>
        <dbReference type="ARBA" id="ARBA00023002"/>
    </source>
</evidence>
<evidence type="ECO:0000256" key="6">
    <source>
        <dbReference type="ARBA" id="ARBA00023141"/>
    </source>
</evidence>
<comment type="similarity">
    <text evidence="8">Belongs to the shikimate dehydrogenase family.</text>
</comment>
<evidence type="ECO:0000256" key="3">
    <source>
        <dbReference type="ARBA" id="ARBA00022605"/>
    </source>
</evidence>
<keyword evidence="13" id="KW-1185">Reference proteome</keyword>
<reference evidence="12 13" key="1">
    <citation type="submission" date="2018-06" db="EMBL/GenBank/DDBJ databases">
        <title>Genomic Encyclopedia of Type Strains, Phase IV (KMG-IV): sequencing the most valuable type-strain genomes for metagenomic binning, comparative biology and taxonomic classification.</title>
        <authorList>
            <person name="Goeker M."/>
        </authorList>
    </citation>
    <scope>NUCLEOTIDE SEQUENCE [LARGE SCALE GENOMIC DNA]</scope>
    <source>
        <strain evidence="12 13">DSM 25532</strain>
    </source>
</reference>
<sequence>MNFLPTLTGSLSQPAADNPTVAIMEAAYAHHGLHYRYINMDVPPELLADAVRGAKAQGYVGFNCSLPHKVAIIEHLDGLAESARIIGAVNCAVKRNGRWIGENTDGKGFLHSLTPVVDPTRKHVVILGAGGAARAIAVELALAGATRVTIANRARERGQELADLVNGKTDAKASFIPWEGNLPLPADADVVVNATSIGLAPDWQARVPVQADSFPAHAVVADVIPNPPRTLFLGEAEARGCRILDGLGMLVNQAATNFAFWTGVEPDKDVMRRVLEQVFTA</sequence>
<dbReference type="PANTHER" id="PTHR21089">
    <property type="entry name" value="SHIKIMATE DEHYDROGENASE"/>
    <property type="match status" value="1"/>
</dbReference>
<feature type="domain" description="Quinate/shikimate 5-dehydrogenase/glutamyl-tRNA reductase" evidence="9">
    <location>
        <begin position="120"/>
        <end position="196"/>
    </location>
</feature>
<feature type="binding site" evidence="8">
    <location>
        <position position="105"/>
    </location>
    <ligand>
        <name>shikimate</name>
        <dbReference type="ChEBI" id="CHEBI:36208"/>
    </ligand>
</feature>
<evidence type="ECO:0000259" key="11">
    <source>
        <dbReference type="Pfam" id="PF18317"/>
    </source>
</evidence>
<dbReference type="HAMAP" id="MF_00222">
    <property type="entry name" value="Shikimate_DH_AroE"/>
    <property type="match status" value="1"/>
</dbReference>
<dbReference type="AlphaFoldDB" id="A0A366HNX6"/>
<evidence type="ECO:0000256" key="1">
    <source>
        <dbReference type="ARBA" id="ARBA00004871"/>
    </source>
</evidence>
<dbReference type="GO" id="GO:0050661">
    <property type="term" value="F:NADP binding"/>
    <property type="evidence" value="ECO:0007669"/>
    <property type="project" value="InterPro"/>
</dbReference>
<dbReference type="OrthoDB" id="9792692at2"/>
<dbReference type="SUPFAM" id="SSF51735">
    <property type="entry name" value="NAD(P)-binding Rossmann-fold domains"/>
    <property type="match status" value="1"/>
</dbReference>
<dbReference type="Pfam" id="PF01488">
    <property type="entry name" value="Shikimate_DH"/>
    <property type="match status" value="1"/>
</dbReference>
<comment type="subunit">
    <text evidence="8">Homodimer.</text>
</comment>
<name>A0A366HNX6_9BACT</name>
<evidence type="ECO:0000256" key="2">
    <source>
        <dbReference type="ARBA" id="ARBA00012962"/>
    </source>
</evidence>
<dbReference type="GO" id="GO:0009073">
    <property type="term" value="P:aromatic amino acid family biosynthetic process"/>
    <property type="evidence" value="ECO:0007669"/>
    <property type="project" value="UniProtKB-KW"/>
</dbReference>
<dbReference type="GO" id="GO:0009423">
    <property type="term" value="P:chorismate biosynthetic process"/>
    <property type="evidence" value="ECO:0007669"/>
    <property type="project" value="UniProtKB-UniRule"/>
</dbReference>
<dbReference type="InterPro" id="IPR036291">
    <property type="entry name" value="NAD(P)-bd_dom_sf"/>
</dbReference>
<evidence type="ECO:0000313" key="13">
    <source>
        <dbReference type="Proteomes" id="UP000253426"/>
    </source>
</evidence>
<evidence type="ECO:0000259" key="10">
    <source>
        <dbReference type="Pfam" id="PF08501"/>
    </source>
</evidence>
<evidence type="ECO:0000259" key="9">
    <source>
        <dbReference type="Pfam" id="PF01488"/>
    </source>
</evidence>
<dbReference type="UniPathway" id="UPA00053">
    <property type="reaction ID" value="UER00087"/>
</dbReference>
<dbReference type="InterPro" id="IPR041121">
    <property type="entry name" value="SDH_C"/>
</dbReference>
<dbReference type="RefSeq" id="WP_113958656.1">
    <property type="nucleotide sequence ID" value="NZ_QNRR01000004.1"/>
</dbReference>
<comment type="pathway">
    <text evidence="1 8">Metabolic intermediate biosynthesis; chorismate biosynthesis; chorismate from D-erythrose 4-phosphate and phosphoenolpyruvate: step 4/7.</text>
</comment>
<keyword evidence="6 8" id="KW-0057">Aromatic amino acid biosynthesis</keyword>
<dbReference type="CDD" id="cd01065">
    <property type="entry name" value="NAD_bind_Shikimate_DH"/>
    <property type="match status" value="1"/>
</dbReference>
<gene>
    <name evidence="8" type="primary">aroE</name>
    <name evidence="12" type="ORF">DES53_10450</name>
</gene>
<dbReference type="GO" id="GO:0004764">
    <property type="term" value="F:shikimate 3-dehydrogenase (NADP+) activity"/>
    <property type="evidence" value="ECO:0007669"/>
    <property type="project" value="UniProtKB-UniRule"/>
</dbReference>
<evidence type="ECO:0000256" key="7">
    <source>
        <dbReference type="ARBA" id="ARBA00049442"/>
    </source>
</evidence>
<dbReference type="NCBIfam" id="TIGR00507">
    <property type="entry name" value="aroE"/>
    <property type="match status" value="1"/>
</dbReference>
<keyword evidence="3 8" id="KW-0028">Amino-acid biosynthesis</keyword>
<feature type="binding site" evidence="8">
    <location>
        <position position="246"/>
    </location>
    <ligand>
        <name>NADP(+)</name>
        <dbReference type="ChEBI" id="CHEBI:58349"/>
    </ligand>
</feature>
<comment type="catalytic activity">
    <reaction evidence="7 8">
        <text>shikimate + NADP(+) = 3-dehydroshikimate + NADPH + H(+)</text>
        <dbReference type="Rhea" id="RHEA:17737"/>
        <dbReference type="ChEBI" id="CHEBI:15378"/>
        <dbReference type="ChEBI" id="CHEBI:16630"/>
        <dbReference type="ChEBI" id="CHEBI:36208"/>
        <dbReference type="ChEBI" id="CHEBI:57783"/>
        <dbReference type="ChEBI" id="CHEBI:58349"/>
        <dbReference type="EC" id="1.1.1.25"/>
    </reaction>
</comment>
<protein>
    <recommendedName>
        <fullName evidence="2 8">Shikimate dehydrogenase (NADP(+))</fullName>
        <shortName evidence="8">SDH</shortName>
        <ecNumber evidence="2 8">1.1.1.25</ecNumber>
    </recommendedName>
</protein>